<dbReference type="RefSeq" id="WP_029637966.1">
    <property type="nucleotide sequence ID" value="NZ_JACJTA010000011.1"/>
</dbReference>
<dbReference type="EMBL" id="JACJTA010000011">
    <property type="protein sequence ID" value="MBD2604402.1"/>
    <property type="molecule type" value="Genomic_DNA"/>
</dbReference>
<protein>
    <submittedName>
        <fullName evidence="1">Uncharacterized protein</fullName>
    </submittedName>
</protein>
<accession>A0ABR8GMG1</accession>
<reference evidence="1 2" key="1">
    <citation type="journal article" date="2020" name="ISME J.">
        <title>Comparative genomics reveals insights into cyanobacterial evolution and habitat adaptation.</title>
        <authorList>
            <person name="Chen M.Y."/>
            <person name="Teng W.K."/>
            <person name="Zhao L."/>
            <person name="Hu C.X."/>
            <person name="Zhou Y.K."/>
            <person name="Han B.P."/>
            <person name="Song L.R."/>
            <person name="Shu W.S."/>
        </authorList>
    </citation>
    <scope>NUCLEOTIDE SEQUENCE [LARGE SCALE GENOMIC DNA]</scope>
    <source>
        <strain evidence="1 2">FACHB-248</strain>
    </source>
</reference>
<proteinExistence type="predicted"/>
<gene>
    <name evidence="1" type="ORF">H6G81_07615</name>
</gene>
<keyword evidence="2" id="KW-1185">Reference proteome</keyword>
<name>A0ABR8GMG1_9CYAN</name>
<organism evidence="1 2">
    <name type="scientific">Scytonema hofmannii FACHB-248</name>
    <dbReference type="NCBI Taxonomy" id="1842502"/>
    <lineage>
        <taxon>Bacteria</taxon>
        <taxon>Bacillati</taxon>
        <taxon>Cyanobacteriota</taxon>
        <taxon>Cyanophyceae</taxon>
        <taxon>Nostocales</taxon>
        <taxon>Scytonemataceae</taxon>
        <taxon>Scytonema</taxon>
    </lineage>
</organism>
<evidence type="ECO:0000313" key="2">
    <source>
        <dbReference type="Proteomes" id="UP000660380"/>
    </source>
</evidence>
<sequence>MNAKSNNISVIAIASASLRGTKQSQPLQLLRSSLRDAQRERNDILIFIISSNNKSLDAPRTLFV</sequence>
<comment type="caution">
    <text evidence="1">The sequence shown here is derived from an EMBL/GenBank/DDBJ whole genome shotgun (WGS) entry which is preliminary data.</text>
</comment>
<evidence type="ECO:0000313" key="1">
    <source>
        <dbReference type="EMBL" id="MBD2604402.1"/>
    </source>
</evidence>
<dbReference type="Proteomes" id="UP000660380">
    <property type="component" value="Unassembled WGS sequence"/>
</dbReference>